<keyword evidence="1" id="KW-0808">Transferase</keyword>
<dbReference type="Proteomes" id="UP000799754">
    <property type="component" value="Unassembled WGS sequence"/>
</dbReference>
<keyword evidence="2" id="KW-1185">Reference proteome</keyword>
<dbReference type="EMBL" id="MU006708">
    <property type="protein sequence ID" value="KAF2630133.1"/>
    <property type="molecule type" value="Genomic_DNA"/>
</dbReference>
<accession>A0ACB6S844</accession>
<sequence length="669" mass="76278">MIRIRPSLPRLSTHLKRTGKAWFANSASGRVSKGTRDGVPMHWNKETLATSDKYPLSQELFDKVHPNTEEPHRRMIKGHTREKRKTATSHHARTQIVSPDLCDDVLKYYGKSLEIHKGCDILDINPGAGLWSQKLHAFLQPRSHVLMEPSPDRFKTFLDPLLNAPGSKYKLVQKDTIELEQYTEMINEGVFPDQTRVNPEDDSGQELNTTLLVTGTLVWDPKLPGMAFDSMAKQLYNLFSSAVRSNDYFHAYGRVRTIFWVSADDFKPIIADSIANFAKNNCLLEMTQSMDLIVNAPRGERGRGKAAPGREPQYEIESSVRAMQRARESGMSLPTHREDKIHQIAAEIEELSNGTGRSKGSWLHDYLQAKHREGKTPIGLLSDAQFQHQDHAIALQKKYPDLNFEAMGNAVDPKVKRKGTFWKGKEDHPGREEAHAFMLTKAADRARIAKKEHMEHIADIGEELYHAECRALRMPDGPERGDLLKQITDLDKQWEKLMSAVAANYKASPIAILDDRISLRFPPHSRLQWDRRPFEPLTMTPDEAWPPNRLALISSTPFPRPAGQTVDWHEWVHDFVYALFTVPSRPLPEALDKMQHGASQIIESCPSLTDPDKGGRMNMKHLRVRVLTAEMIEELVRAYRDWPFKEPGSDHNKYFRWKGLNRGNDYGAS</sequence>
<evidence type="ECO:0000313" key="1">
    <source>
        <dbReference type="EMBL" id="KAF2630133.1"/>
    </source>
</evidence>
<name>A0ACB6S844_9PLEO</name>
<evidence type="ECO:0000313" key="2">
    <source>
        <dbReference type="Proteomes" id="UP000799754"/>
    </source>
</evidence>
<protein>
    <submittedName>
        <fullName evidence="1">S-adenosyl-L-methionine-dependent methyltransferase</fullName>
    </submittedName>
</protein>
<gene>
    <name evidence="1" type="ORF">BU25DRAFT_438497</name>
</gene>
<proteinExistence type="predicted"/>
<reference evidence="1" key="1">
    <citation type="journal article" date="2020" name="Stud. Mycol.">
        <title>101 Dothideomycetes genomes: a test case for predicting lifestyles and emergence of pathogens.</title>
        <authorList>
            <person name="Haridas S."/>
            <person name="Albert R."/>
            <person name="Binder M."/>
            <person name="Bloem J."/>
            <person name="Labutti K."/>
            <person name="Salamov A."/>
            <person name="Andreopoulos B."/>
            <person name="Baker S."/>
            <person name="Barry K."/>
            <person name="Bills G."/>
            <person name="Bluhm B."/>
            <person name="Cannon C."/>
            <person name="Castanera R."/>
            <person name="Culley D."/>
            <person name="Daum C."/>
            <person name="Ezra D."/>
            <person name="Gonzalez J."/>
            <person name="Henrissat B."/>
            <person name="Kuo A."/>
            <person name="Liang C."/>
            <person name="Lipzen A."/>
            <person name="Lutzoni F."/>
            <person name="Magnuson J."/>
            <person name="Mondo S."/>
            <person name="Nolan M."/>
            <person name="Ohm R."/>
            <person name="Pangilinan J."/>
            <person name="Park H.-J."/>
            <person name="Ramirez L."/>
            <person name="Alfaro M."/>
            <person name="Sun H."/>
            <person name="Tritt A."/>
            <person name="Yoshinaga Y."/>
            <person name="Zwiers L.-H."/>
            <person name="Turgeon B."/>
            <person name="Goodwin S."/>
            <person name="Spatafora J."/>
            <person name="Crous P."/>
            <person name="Grigoriev I."/>
        </authorList>
    </citation>
    <scope>NUCLEOTIDE SEQUENCE</scope>
    <source>
        <strain evidence="1">CBS 525.71</strain>
    </source>
</reference>
<organism evidence="1 2">
    <name type="scientific">Macroventuria anomochaeta</name>
    <dbReference type="NCBI Taxonomy" id="301207"/>
    <lineage>
        <taxon>Eukaryota</taxon>
        <taxon>Fungi</taxon>
        <taxon>Dikarya</taxon>
        <taxon>Ascomycota</taxon>
        <taxon>Pezizomycotina</taxon>
        <taxon>Dothideomycetes</taxon>
        <taxon>Pleosporomycetidae</taxon>
        <taxon>Pleosporales</taxon>
        <taxon>Pleosporineae</taxon>
        <taxon>Didymellaceae</taxon>
        <taxon>Macroventuria</taxon>
    </lineage>
</organism>
<keyword evidence="1" id="KW-0489">Methyltransferase</keyword>
<comment type="caution">
    <text evidence="1">The sequence shown here is derived from an EMBL/GenBank/DDBJ whole genome shotgun (WGS) entry which is preliminary data.</text>
</comment>